<comment type="caution">
    <text evidence="2">The sequence shown here is derived from an EMBL/GenBank/DDBJ whole genome shotgun (WGS) entry which is preliminary data.</text>
</comment>
<dbReference type="PANTHER" id="PTHR33332">
    <property type="entry name" value="REVERSE TRANSCRIPTASE DOMAIN-CONTAINING PROTEIN"/>
    <property type="match status" value="1"/>
</dbReference>
<dbReference type="GO" id="GO:0071897">
    <property type="term" value="P:DNA biosynthetic process"/>
    <property type="evidence" value="ECO:0007669"/>
    <property type="project" value="UniProtKB-ARBA"/>
</dbReference>
<dbReference type="InterPro" id="IPR043502">
    <property type="entry name" value="DNA/RNA_pol_sf"/>
</dbReference>
<accession>A0AA38IZ77</accession>
<organism evidence="2 3">
    <name type="scientific">Zophobas morio</name>
    <dbReference type="NCBI Taxonomy" id="2755281"/>
    <lineage>
        <taxon>Eukaryota</taxon>
        <taxon>Metazoa</taxon>
        <taxon>Ecdysozoa</taxon>
        <taxon>Arthropoda</taxon>
        <taxon>Hexapoda</taxon>
        <taxon>Insecta</taxon>
        <taxon>Pterygota</taxon>
        <taxon>Neoptera</taxon>
        <taxon>Endopterygota</taxon>
        <taxon>Coleoptera</taxon>
        <taxon>Polyphaga</taxon>
        <taxon>Cucujiformia</taxon>
        <taxon>Tenebrionidae</taxon>
        <taxon>Zophobas</taxon>
    </lineage>
</organism>
<dbReference type="EMBL" id="JALNTZ010000002">
    <property type="protein sequence ID" value="KAJ3663041.1"/>
    <property type="molecule type" value="Genomic_DNA"/>
</dbReference>
<dbReference type="PROSITE" id="PS50878">
    <property type="entry name" value="RT_POL"/>
    <property type="match status" value="1"/>
</dbReference>
<sequence length="587" mass="66776">MWREIKSLGIVGSNSKLPSDLTDVEVINKHFLSIVPNNLTPDPNYKASFLSGSFSSQHFTYKPVDEQTISQVINKLKPNVAGIDEISGKMLQISLDWILRPLTHIINFSFEQGIVPKLWHLPVVTPIPKKSDPKSLNDLRPISLLCNTLKVAESVFLEQMKEHFNELGIIPNVQSGFRKNYSTSTLLASLTDDILNGFDNGHITSLTLLDMSKAFDSLDIDLLSVKLAYYGVAGQSMVWMQNYLHNRSQIVHYENNFSSSLDLFSGVPQGSILGPFLFSVYTADLPDVVKSCSIHMYADDIQIYYTFPPDSAFMSSNLINLDLKNIHLWCQENCLGLNFAKCETIVFGTVAKLNQSRDLVSVVIGDNVLKPQMSVKSLGVILDQQLKFVDHVDFICRKTFVSLKQISFLRSFLNTNTKKLLSDALVLSHLNYADVVYGPCLSMAQKYRLQKVQNYCTRFVVHVPRFSHITPFIRHLNWLTTTERRFVHFSMFVLKVLNTSRPAYLRQKIIMRSMIHNRYLRSIDFMADVPEHRLSSFKSSFAYLASLITNKILIRYRDRGSIHTVKKHICEDLVAGVATQLVDLKLF</sequence>
<evidence type="ECO:0000259" key="1">
    <source>
        <dbReference type="PROSITE" id="PS50878"/>
    </source>
</evidence>
<dbReference type="InterPro" id="IPR000477">
    <property type="entry name" value="RT_dom"/>
</dbReference>
<dbReference type="SUPFAM" id="SSF56672">
    <property type="entry name" value="DNA/RNA polymerases"/>
    <property type="match status" value="1"/>
</dbReference>
<evidence type="ECO:0000313" key="3">
    <source>
        <dbReference type="Proteomes" id="UP001168821"/>
    </source>
</evidence>
<proteinExistence type="predicted"/>
<reference evidence="2" key="1">
    <citation type="journal article" date="2023" name="G3 (Bethesda)">
        <title>Whole genome assemblies of Zophobas morio and Tenebrio molitor.</title>
        <authorList>
            <person name="Kaur S."/>
            <person name="Stinson S.A."/>
            <person name="diCenzo G.C."/>
        </authorList>
    </citation>
    <scope>NUCLEOTIDE SEQUENCE</scope>
    <source>
        <strain evidence="2">QUZm001</strain>
    </source>
</reference>
<name>A0AA38IZ77_9CUCU</name>
<evidence type="ECO:0000313" key="2">
    <source>
        <dbReference type="EMBL" id="KAJ3663041.1"/>
    </source>
</evidence>
<dbReference type="CDD" id="cd01650">
    <property type="entry name" value="RT_nLTR_like"/>
    <property type="match status" value="1"/>
</dbReference>
<feature type="domain" description="Reverse transcriptase" evidence="1">
    <location>
        <begin position="108"/>
        <end position="382"/>
    </location>
</feature>
<dbReference type="AlphaFoldDB" id="A0AA38IZ77"/>
<dbReference type="Pfam" id="PF00078">
    <property type="entry name" value="RVT_1"/>
    <property type="match status" value="1"/>
</dbReference>
<gene>
    <name evidence="2" type="ORF">Zmor_007350</name>
</gene>
<protein>
    <recommendedName>
        <fullName evidence="1">Reverse transcriptase domain-containing protein</fullName>
    </recommendedName>
</protein>
<keyword evidence="3" id="KW-1185">Reference proteome</keyword>
<dbReference type="Proteomes" id="UP001168821">
    <property type="component" value="Unassembled WGS sequence"/>
</dbReference>